<organism evidence="7 8">
    <name type="scientific">Streptomyces celluloflavus</name>
    <dbReference type="NCBI Taxonomy" id="58344"/>
    <lineage>
        <taxon>Bacteria</taxon>
        <taxon>Bacillati</taxon>
        <taxon>Actinomycetota</taxon>
        <taxon>Actinomycetes</taxon>
        <taxon>Kitasatosporales</taxon>
        <taxon>Streptomycetaceae</taxon>
        <taxon>Streptomyces</taxon>
    </lineage>
</organism>
<evidence type="ECO:0000313" key="7">
    <source>
        <dbReference type="EMBL" id="MFH8583893.1"/>
    </source>
</evidence>
<keyword evidence="4 6" id="KW-1133">Transmembrane helix</keyword>
<gene>
    <name evidence="7" type="ORF">ACH4GP_05760</name>
</gene>
<accession>A0ABW7R9N7</accession>
<feature type="transmembrane region" description="Helical" evidence="6">
    <location>
        <begin position="97"/>
        <end position="124"/>
    </location>
</feature>
<dbReference type="PANTHER" id="PTHR39087:SF2">
    <property type="entry name" value="UPF0104 MEMBRANE PROTEIN MJ1595"/>
    <property type="match status" value="1"/>
</dbReference>
<evidence type="ECO:0000256" key="6">
    <source>
        <dbReference type="SAM" id="Phobius"/>
    </source>
</evidence>
<sequence>MVIRPGGRTGGQKGSGQVSAGAVRPVWWVVSAVLVAAAAAVAVTRRAEVGAAVRLISEVHPVRLIAAGAFEAASLGCLAAVQQWLLRAGGARVRLGVVAAIVLAANAIAGALPGGAAFAVAWIFRQLRRRGVEQALAGAVLLVAGVLSGLSLFVLLAAGVLVGGSAGPVAGLRPAVLVLVLCAAVVTGAAVGLSRLRWVRRRAWRVWRRLGVRSRRLWDAEQALIRLGRQVRAVRPGVRPWLWPATLALLNWALDLACLVACMWSLGVGVPWHGLLAAYALTQFAGSLRLTPGGLGVVETSLTALLVLYGLGTEQAIAVTLLYRAVSYWALQPVGWASGLGLTVTRGNRPSGGDTGG</sequence>
<dbReference type="PANTHER" id="PTHR39087">
    <property type="entry name" value="UPF0104 MEMBRANE PROTEIN MJ1595"/>
    <property type="match status" value="1"/>
</dbReference>
<dbReference type="NCBIfam" id="TIGR00374">
    <property type="entry name" value="flippase-like domain"/>
    <property type="match status" value="1"/>
</dbReference>
<reference evidence="7 8" key="1">
    <citation type="submission" date="2024-10" db="EMBL/GenBank/DDBJ databases">
        <title>The Natural Products Discovery Center: Release of the First 8490 Sequenced Strains for Exploring Actinobacteria Biosynthetic Diversity.</title>
        <authorList>
            <person name="Kalkreuter E."/>
            <person name="Kautsar S.A."/>
            <person name="Yang D."/>
            <person name="Bader C.D."/>
            <person name="Teijaro C.N."/>
            <person name="Fluegel L."/>
            <person name="Davis C.M."/>
            <person name="Simpson J.R."/>
            <person name="Lauterbach L."/>
            <person name="Steele A.D."/>
            <person name="Gui C."/>
            <person name="Meng S."/>
            <person name="Li G."/>
            <person name="Viehrig K."/>
            <person name="Ye F."/>
            <person name="Su P."/>
            <person name="Kiefer A.F."/>
            <person name="Nichols A."/>
            <person name="Cepeda A.J."/>
            <person name="Yan W."/>
            <person name="Fan B."/>
            <person name="Jiang Y."/>
            <person name="Adhikari A."/>
            <person name="Zheng C.-J."/>
            <person name="Schuster L."/>
            <person name="Cowan T.M."/>
            <person name="Smanski M.J."/>
            <person name="Chevrette M.G."/>
            <person name="De Carvalho L.P.S."/>
            <person name="Shen B."/>
        </authorList>
    </citation>
    <scope>NUCLEOTIDE SEQUENCE [LARGE SCALE GENOMIC DNA]</scope>
    <source>
        <strain evidence="7 8">NPDC018013</strain>
    </source>
</reference>
<evidence type="ECO:0000256" key="4">
    <source>
        <dbReference type="ARBA" id="ARBA00022989"/>
    </source>
</evidence>
<feature type="transmembrane region" description="Helical" evidence="6">
    <location>
        <begin position="25"/>
        <end position="43"/>
    </location>
</feature>
<evidence type="ECO:0000256" key="1">
    <source>
        <dbReference type="ARBA" id="ARBA00004651"/>
    </source>
</evidence>
<dbReference type="EMBL" id="JBIRGH010000002">
    <property type="protein sequence ID" value="MFH8583893.1"/>
    <property type="molecule type" value="Genomic_DNA"/>
</dbReference>
<evidence type="ECO:0000256" key="2">
    <source>
        <dbReference type="ARBA" id="ARBA00022475"/>
    </source>
</evidence>
<comment type="subcellular location">
    <subcellularLocation>
        <location evidence="1">Cell membrane</location>
        <topology evidence="1">Multi-pass membrane protein</topology>
    </subcellularLocation>
</comment>
<keyword evidence="2" id="KW-1003">Cell membrane</keyword>
<comment type="caution">
    <text evidence="7">The sequence shown here is derived from an EMBL/GenBank/DDBJ whole genome shotgun (WGS) entry which is preliminary data.</text>
</comment>
<feature type="transmembrane region" description="Helical" evidence="6">
    <location>
        <begin position="174"/>
        <end position="193"/>
    </location>
</feature>
<feature type="transmembrane region" description="Helical" evidence="6">
    <location>
        <begin position="241"/>
        <end position="266"/>
    </location>
</feature>
<keyword evidence="8" id="KW-1185">Reference proteome</keyword>
<protein>
    <submittedName>
        <fullName evidence="7">YbhN family protein</fullName>
    </submittedName>
</protein>
<name>A0ABW7R9N7_9ACTN</name>
<dbReference type="Pfam" id="PF03706">
    <property type="entry name" value="LPG_synthase_TM"/>
    <property type="match status" value="1"/>
</dbReference>
<dbReference type="InterPro" id="IPR022791">
    <property type="entry name" value="L-PG_synthase/AglD"/>
</dbReference>
<feature type="transmembrane region" description="Helical" evidence="6">
    <location>
        <begin position="64"/>
        <end position="85"/>
    </location>
</feature>
<evidence type="ECO:0000256" key="5">
    <source>
        <dbReference type="ARBA" id="ARBA00023136"/>
    </source>
</evidence>
<proteinExistence type="predicted"/>
<keyword evidence="3 6" id="KW-0812">Transmembrane</keyword>
<evidence type="ECO:0000313" key="8">
    <source>
        <dbReference type="Proteomes" id="UP001610990"/>
    </source>
</evidence>
<feature type="transmembrane region" description="Helical" evidence="6">
    <location>
        <begin position="136"/>
        <end position="162"/>
    </location>
</feature>
<keyword evidence="5 6" id="KW-0472">Membrane</keyword>
<dbReference type="Proteomes" id="UP001610990">
    <property type="component" value="Unassembled WGS sequence"/>
</dbReference>
<evidence type="ECO:0000256" key="3">
    <source>
        <dbReference type="ARBA" id="ARBA00022692"/>
    </source>
</evidence>
<dbReference type="RefSeq" id="WP_397671460.1">
    <property type="nucleotide sequence ID" value="NZ_JBIRGH010000002.1"/>
</dbReference>